<evidence type="ECO:0000313" key="2">
    <source>
        <dbReference type="EMBL" id="MEZ7515735.1"/>
    </source>
</evidence>
<dbReference type="EMBL" id="JASMRN010000008">
    <property type="protein sequence ID" value="MEZ7515735.1"/>
    <property type="molecule type" value="Genomic_DNA"/>
</dbReference>
<protein>
    <submittedName>
        <fullName evidence="2">Heavy metal-binding domain-containing protein</fullName>
    </submittedName>
</protein>
<dbReference type="InterPro" id="IPR035439">
    <property type="entry name" value="UPF0145_dom_sf"/>
</dbReference>
<dbReference type="SUPFAM" id="SSF117782">
    <property type="entry name" value="YbjQ-like"/>
    <property type="match status" value="1"/>
</dbReference>
<comment type="similarity">
    <text evidence="1">Belongs to the UPF0145 family.</text>
</comment>
<dbReference type="InterPro" id="IPR002765">
    <property type="entry name" value="UPF0145_YbjQ-like"/>
</dbReference>
<proteinExistence type="inferred from homology"/>
<dbReference type="PANTHER" id="PTHR34068:SF1">
    <property type="entry name" value="UPF0145 PROTEIN YBJQ"/>
    <property type="match status" value="1"/>
</dbReference>
<reference evidence="2 3" key="1">
    <citation type="submission" date="2023-05" db="EMBL/GenBank/DDBJ databases">
        <title>Adaptations of aquatic viruses from atmosphere-close ecosystems of the Central Arctic Ocean.</title>
        <authorList>
            <person name="Rahlff J."/>
            <person name="Holmfeldt K."/>
        </authorList>
    </citation>
    <scope>NUCLEOTIDE SEQUENCE [LARGE SCALE GENOMIC DNA]</scope>
    <source>
        <strain evidence="2 3">Arc14</strain>
    </source>
</reference>
<gene>
    <name evidence="2" type="ORF">QO192_10635</name>
</gene>
<dbReference type="PANTHER" id="PTHR34068">
    <property type="entry name" value="UPF0145 PROTEIN YBJQ"/>
    <property type="match status" value="1"/>
</dbReference>
<evidence type="ECO:0000256" key="1">
    <source>
        <dbReference type="ARBA" id="ARBA00010751"/>
    </source>
</evidence>
<accession>A0ABV4KGC4</accession>
<dbReference type="RefSeq" id="WP_371570323.1">
    <property type="nucleotide sequence ID" value="NZ_JASMRN010000008.1"/>
</dbReference>
<sequence length="144" mass="15754">MANLKDILVLTTSNTQGLTIVKHLKPVSAHLVAGTNIFSDFLGGLTDVFGGRSNSYQKQLSSLYDEAIELIKFNTYEIGGNCIIGLSIDMDEISGKGKSMFMLTAIGTAVVIQDEDKKLENSKANEKLENVGVERINNLRIKLF</sequence>
<keyword evidence="3" id="KW-1185">Reference proteome</keyword>
<dbReference type="Proteomes" id="UP001568894">
    <property type="component" value="Unassembled WGS sequence"/>
</dbReference>
<dbReference type="Pfam" id="PF01906">
    <property type="entry name" value="YbjQ_1"/>
    <property type="match status" value="1"/>
</dbReference>
<evidence type="ECO:0000313" key="3">
    <source>
        <dbReference type="Proteomes" id="UP001568894"/>
    </source>
</evidence>
<dbReference type="Gene3D" id="3.30.110.70">
    <property type="entry name" value="Hypothetical protein apc22750. Chain B"/>
    <property type="match status" value="1"/>
</dbReference>
<name>A0ABV4KGC4_9FLAO</name>
<organism evidence="2 3">
    <name type="scientific">Flavobacterium frigidarium</name>
    <dbReference type="NCBI Taxonomy" id="99286"/>
    <lineage>
        <taxon>Bacteria</taxon>
        <taxon>Pseudomonadati</taxon>
        <taxon>Bacteroidota</taxon>
        <taxon>Flavobacteriia</taxon>
        <taxon>Flavobacteriales</taxon>
        <taxon>Flavobacteriaceae</taxon>
        <taxon>Flavobacterium</taxon>
    </lineage>
</organism>
<comment type="caution">
    <text evidence="2">The sequence shown here is derived from an EMBL/GenBank/DDBJ whole genome shotgun (WGS) entry which is preliminary data.</text>
</comment>